<dbReference type="Pfam" id="PF02589">
    <property type="entry name" value="LUD_dom"/>
    <property type="match status" value="1"/>
</dbReference>
<dbReference type="PIRSF" id="PIRSF020269">
    <property type="entry name" value="DUF1121"/>
    <property type="match status" value="1"/>
</dbReference>
<organism evidence="2 3">
    <name type="scientific">Candidatus Anaerobutyricum stercoris</name>
    <dbReference type="NCBI Taxonomy" id="2838457"/>
    <lineage>
        <taxon>Bacteria</taxon>
        <taxon>Bacillati</taxon>
        <taxon>Bacillota</taxon>
        <taxon>Clostridia</taxon>
        <taxon>Lachnospirales</taxon>
        <taxon>Lachnospiraceae</taxon>
        <taxon>Anaerobutyricum</taxon>
    </lineage>
</organism>
<dbReference type="AlphaFoldDB" id="A0A9D2EKC5"/>
<dbReference type="InterPro" id="IPR009501">
    <property type="entry name" value="UCP020269"/>
</dbReference>
<evidence type="ECO:0000313" key="3">
    <source>
        <dbReference type="Proteomes" id="UP000824049"/>
    </source>
</evidence>
<feature type="domain" description="LUD" evidence="1">
    <location>
        <begin position="13"/>
        <end position="207"/>
    </location>
</feature>
<dbReference type="EMBL" id="DXBR01000042">
    <property type="protein sequence ID" value="HIZ39102.1"/>
    <property type="molecule type" value="Genomic_DNA"/>
</dbReference>
<evidence type="ECO:0000313" key="2">
    <source>
        <dbReference type="EMBL" id="HIZ39102.1"/>
    </source>
</evidence>
<proteinExistence type="predicted"/>
<accession>A0A9D2EKC5</accession>
<reference evidence="2" key="1">
    <citation type="journal article" date="2021" name="PeerJ">
        <title>Extensive microbial diversity within the chicken gut microbiome revealed by metagenomics and culture.</title>
        <authorList>
            <person name="Gilroy R."/>
            <person name="Ravi A."/>
            <person name="Getino M."/>
            <person name="Pursley I."/>
            <person name="Horton D.L."/>
            <person name="Alikhan N.F."/>
            <person name="Baker D."/>
            <person name="Gharbi K."/>
            <person name="Hall N."/>
            <person name="Watson M."/>
            <person name="Adriaenssens E.M."/>
            <person name="Foster-Nyarko E."/>
            <person name="Jarju S."/>
            <person name="Secka A."/>
            <person name="Antonio M."/>
            <person name="Oren A."/>
            <person name="Chaudhuri R.R."/>
            <person name="La Ragione R."/>
            <person name="Hildebrand F."/>
            <person name="Pallen M.J."/>
        </authorList>
    </citation>
    <scope>NUCLEOTIDE SEQUENCE</scope>
    <source>
        <strain evidence="2">CHK179-28034</strain>
    </source>
</reference>
<reference evidence="2" key="2">
    <citation type="submission" date="2021-04" db="EMBL/GenBank/DDBJ databases">
        <authorList>
            <person name="Gilroy R."/>
        </authorList>
    </citation>
    <scope>NUCLEOTIDE SEQUENCE</scope>
    <source>
        <strain evidence="2">CHK179-28034</strain>
    </source>
</reference>
<gene>
    <name evidence="2" type="ORF">H9968_04120</name>
</gene>
<protein>
    <submittedName>
        <fullName evidence="2">Lactate utilization protein</fullName>
    </submittedName>
</protein>
<dbReference type="PANTHER" id="PTHR36179:SF2">
    <property type="entry name" value="LUD DOMAIN-CONTAINING PROTEIN"/>
    <property type="match status" value="1"/>
</dbReference>
<comment type="caution">
    <text evidence="2">The sequence shown here is derived from an EMBL/GenBank/DDBJ whole genome shotgun (WGS) entry which is preliminary data.</text>
</comment>
<name>A0A9D2EKC5_9FIRM</name>
<dbReference type="Proteomes" id="UP000824049">
    <property type="component" value="Unassembled WGS sequence"/>
</dbReference>
<dbReference type="PANTHER" id="PTHR36179">
    <property type="entry name" value="LUD_DOM DOMAIN-CONTAINING PROTEIN"/>
    <property type="match status" value="1"/>
</dbReference>
<dbReference type="InterPro" id="IPR003741">
    <property type="entry name" value="LUD_dom"/>
</dbReference>
<evidence type="ECO:0000259" key="1">
    <source>
        <dbReference type="Pfam" id="PF02589"/>
    </source>
</evidence>
<sequence>MTPKETAYTIQAERVIGEMKRRNFEAFYCPTKEDALKKAISLIEKGSVVGSGGSATIKEIGLLDYVMSHPEDYTYVDRSLAKNDQEAREYHAKNILSDYYLMSSNAFTADGQLINIDGNGNRVSCLCFGPKHVIIVVSMNKMCADVEDAYRRIRQDACPPNALRLNLDTPCAKTGYCAECTSTSSICASFVTTRMSRYPGRIKVILVGEPLGF</sequence>